<dbReference type="AlphaFoldDB" id="A0A815S277"/>
<evidence type="ECO:0000256" key="1">
    <source>
        <dbReference type="SAM" id="MobiDB-lite"/>
    </source>
</evidence>
<dbReference type="PANTHER" id="PTHR31640">
    <property type="entry name" value="TRANSMEMBRANE PROTEIN KIAA1109"/>
    <property type="match status" value="1"/>
</dbReference>
<feature type="non-terminal residue" evidence="3">
    <location>
        <position position="204"/>
    </location>
</feature>
<evidence type="ECO:0000259" key="2">
    <source>
        <dbReference type="Pfam" id="PF25040"/>
    </source>
</evidence>
<gene>
    <name evidence="3" type="ORF">JYZ213_LOCUS42560</name>
</gene>
<evidence type="ECO:0000313" key="4">
    <source>
        <dbReference type="Proteomes" id="UP000663845"/>
    </source>
</evidence>
<feature type="compositionally biased region" description="Basic and acidic residues" evidence="1">
    <location>
        <begin position="74"/>
        <end position="83"/>
    </location>
</feature>
<dbReference type="GO" id="GO:0098793">
    <property type="term" value="C:presynapse"/>
    <property type="evidence" value="ECO:0007669"/>
    <property type="project" value="GOC"/>
</dbReference>
<reference evidence="3" key="1">
    <citation type="submission" date="2021-02" db="EMBL/GenBank/DDBJ databases">
        <authorList>
            <person name="Nowell W R."/>
        </authorList>
    </citation>
    <scope>NUCLEOTIDE SEQUENCE</scope>
</reference>
<organism evidence="3 4">
    <name type="scientific">Adineta steineri</name>
    <dbReference type="NCBI Taxonomy" id="433720"/>
    <lineage>
        <taxon>Eukaryota</taxon>
        <taxon>Metazoa</taxon>
        <taxon>Spiralia</taxon>
        <taxon>Gnathifera</taxon>
        <taxon>Rotifera</taxon>
        <taxon>Eurotatoria</taxon>
        <taxon>Bdelloidea</taxon>
        <taxon>Adinetida</taxon>
        <taxon>Adinetidae</taxon>
        <taxon>Adineta</taxon>
    </lineage>
</organism>
<dbReference type="InterPro" id="IPR056742">
    <property type="entry name" value="BLTP1_C"/>
</dbReference>
<feature type="domain" description="Bridge-like lipid transfer protein family member 1 C-terminal" evidence="2">
    <location>
        <begin position="17"/>
        <end position="185"/>
    </location>
</feature>
<dbReference type="InterPro" id="IPR033616">
    <property type="entry name" value="BLTP1"/>
</dbReference>
<proteinExistence type="predicted"/>
<evidence type="ECO:0000313" key="3">
    <source>
        <dbReference type="EMBL" id="CAF1484440.1"/>
    </source>
</evidence>
<sequence length="204" mass="23669">PTPPTKVRSKQYEQNAESIFILPALELRFQTRQLSGQVHCSFETEFYEHIMFSFNAEHFYFLHDLISSYMKEKEKATAHDKPRSRATAAGSHPPPPPSTATTNDNPTLTSFDEVRSDDIRCYHCPDAKWKLQPTIKLLTAYGNEVEPFGADYILQKLGFRHARLTIPKWLQRGIMDPCEQSMTVVQLFLIFLLPERFKEICMRQ</sequence>
<dbReference type="Pfam" id="PF25040">
    <property type="entry name" value="BLTP1_C"/>
    <property type="match status" value="1"/>
</dbReference>
<name>A0A815S277_9BILA</name>
<dbReference type="Proteomes" id="UP000663845">
    <property type="component" value="Unassembled WGS sequence"/>
</dbReference>
<dbReference type="EMBL" id="CAJNOG010002005">
    <property type="protein sequence ID" value="CAF1484440.1"/>
    <property type="molecule type" value="Genomic_DNA"/>
</dbReference>
<accession>A0A815S277</accession>
<dbReference type="PANTHER" id="PTHR31640:SF1">
    <property type="entry name" value="BRIDGE-LIKE LIPID TRANSFER PROTEIN FAMILY MEMBER 1"/>
    <property type="match status" value="1"/>
</dbReference>
<dbReference type="GO" id="GO:0048488">
    <property type="term" value="P:synaptic vesicle endocytosis"/>
    <property type="evidence" value="ECO:0007669"/>
    <property type="project" value="TreeGrafter"/>
</dbReference>
<feature type="region of interest" description="Disordered" evidence="1">
    <location>
        <begin position="74"/>
        <end position="109"/>
    </location>
</feature>
<protein>
    <recommendedName>
        <fullName evidence="2">Bridge-like lipid transfer protein family member 1 C-terminal domain-containing protein</fullName>
    </recommendedName>
</protein>
<comment type="caution">
    <text evidence="3">The sequence shown here is derived from an EMBL/GenBank/DDBJ whole genome shotgun (WGS) entry which is preliminary data.</text>
</comment>